<reference evidence="4 5" key="1">
    <citation type="journal article" date="2007" name="Int. J. Syst. Evol. Microbiol.">
        <title>Description of Pelomonas aquatica sp. nov. and Pelomonas puraquae sp. nov., isolated from industrial and haemodialysis water.</title>
        <authorList>
            <person name="Gomila M."/>
            <person name="Bowien B."/>
            <person name="Falsen E."/>
            <person name="Moore E.R."/>
            <person name="Lalucat J."/>
        </authorList>
    </citation>
    <scope>NUCLEOTIDE SEQUENCE [LARGE SCALE GENOMIC DNA]</scope>
    <source>
        <strain evidence="4 5">CCUG 52769</strain>
    </source>
</reference>
<dbReference type="AlphaFoldDB" id="A0A254N8C6"/>
<dbReference type="SUPFAM" id="SSF53474">
    <property type="entry name" value="alpha/beta-Hydrolases"/>
    <property type="match status" value="1"/>
</dbReference>
<dbReference type="InterPro" id="IPR029058">
    <property type="entry name" value="AB_hydrolase_fold"/>
</dbReference>
<keyword evidence="4" id="KW-0031">Aminopeptidase</keyword>
<evidence type="ECO:0000256" key="1">
    <source>
        <dbReference type="ARBA" id="ARBA00022801"/>
    </source>
</evidence>
<gene>
    <name evidence="4" type="ORF">CDO81_11220</name>
</gene>
<name>A0A254N8C6_9BURK</name>
<dbReference type="InterPro" id="IPR011042">
    <property type="entry name" value="6-blade_b-propeller_TolB-like"/>
</dbReference>
<proteinExistence type="predicted"/>
<dbReference type="Proteomes" id="UP000197446">
    <property type="component" value="Unassembled WGS sequence"/>
</dbReference>
<dbReference type="PANTHER" id="PTHR42776">
    <property type="entry name" value="SERINE PEPTIDASE S9 FAMILY MEMBER"/>
    <property type="match status" value="1"/>
</dbReference>
<comment type="caution">
    <text evidence="4">The sequence shown here is derived from an EMBL/GenBank/DDBJ whole genome shotgun (WGS) entry which is preliminary data.</text>
</comment>
<feature type="region of interest" description="Disordered" evidence="2">
    <location>
        <begin position="1"/>
        <end position="21"/>
    </location>
</feature>
<sequence>MGRDCPAGMKHPARGEDCPEGGACPPGREPYAAAPGGDMNPLTCWARRAANAAAIAITLATSLAAPAQAAPPPAELFFKDADIIEAVLSPSGRRLAITSAKGATRVGLVVIDMGPGGQMQRLAQFSDGDVFQVRWVNDERLIFGVTDLSEGSGRPQGAPGLFSVATDGKPMRQWVRRMGKPFISNGGDDRILDWNHFVLRVPAPQPGQPNEEVLIAEYGLGEVHTLTPLWLNTRTGRTRSVSFDQPRNTVGWLTDENAEPRVAITMEKGRRGAWWRAPGSKDWVQLYDADQFKLPFQPVSVDNAGNLYVTRTEGPHRLHVLTRYDFAAQAPEPKPLVVTPGFDFSGELLSEGSRTALGVRVQVDGEATVWFDDAMKALQQQADRLLPGAVNRISCRRCGQPDMVALVRSSSDRDPGRLLYYQAKPAEGEKPWTSLGRMRPDVKPEQMATMELARVPARDGLELPVWVTRSPNAKGPLPAVVLVHGGPWIRGGTWRWHPMAQFLASRGYVVIEPEFRGSTGYGDTHFKAGFKQWGQAMQDDVADALRWAQQQGLASDKACIAGASYGGYSTLMGLARDGDLYRCGVAWIAVTDLDLLLRGSWWVRDDTTSLARQYALPEMIGDPDKDAALIAAHSPVKLAARIKAPVLLAFGEDDRRVPLAHGKRMREALQAAGNDPVWVTYPGEGHGFAVIKNRVDFAQRLEAFLARHLQP</sequence>
<dbReference type="GO" id="GO:0004177">
    <property type="term" value="F:aminopeptidase activity"/>
    <property type="evidence" value="ECO:0007669"/>
    <property type="project" value="UniProtKB-KW"/>
</dbReference>
<evidence type="ECO:0000256" key="2">
    <source>
        <dbReference type="SAM" id="MobiDB-lite"/>
    </source>
</evidence>
<keyword evidence="1" id="KW-0378">Hydrolase</keyword>
<protein>
    <submittedName>
        <fullName evidence="4">Dipeptidyl aminopeptidase</fullName>
    </submittedName>
</protein>
<dbReference type="Pfam" id="PF00326">
    <property type="entry name" value="Peptidase_S9"/>
    <property type="match status" value="1"/>
</dbReference>
<dbReference type="Gene3D" id="2.120.10.30">
    <property type="entry name" value="TolB, C-terminal domain"/>
    <property type="match status" value="1"/>
</dbReference>
<dbReference type="EMBL" id="NISI01000003">
    <property type="protein sequence ID" value="OWR04269.1"/>
    <property type="molecule type" value="Genomic_DNA"/>
</dbReference>
<keyword evidence="4" id="KW-0645">Protease</keyword>
<feature type="domain" description="Peptidase S9 prolyl oligopeptidase catalytic" evidence="3">
    <location>
        <begin position="499"/>
        <end position="710"/>
    </location>
</feature>
<dbReference type="GO" id="GO:0004252">
    <property type="term" value="F:serine-type endopeptidase activity"/>
    <property type="evidence" value="ECO:0007669"/>
    <property type="project" value="TreeGrafter"/>
</dbReference>
<dbReference type="Gene3D" id="3.40.50.1820">
    <property type="entry name" value="alpha/beta hydrolase"/>
    <property type="match status" value="1"/>
</dbReference>
<dbReference type="SUPFAM" id="SSF82171">
    <property type="entry name" value="DPP6 N-terminal domain-like"/>
    <property type="match status" value="1"/>
</dbReference>
<keyword evidence="5" id="KW-1185">Reference proteome</keyword>
<evidence type="ECO:0000313" key="4">
    <source>
        <dbReference type="EMBL" id="OWR04269.1"/>
    </source>
</evidence>
<organism evidence="4 5">
    <name type="scientific">Roseateles puraquae</name>
    <dbReference type="NCBI Taxonomy" id="431059"/>
    <lineage>
        <taxon>Bacteria</taxon>
        <taxon>Pseudomonadati</taxon>
        <taxon>Pseudomonadota</taxon>
        <taxon>Betaproteobacteria</taxon>
        <taxon>Burkholderiales</taxon>
        <taxon>Sphaerotilaceae</taxon>
        <taxon>Roseateles</taxon>
    </lineage>
</organism>
<evidence type="ECO:0000259" key="3">
    <source>
        <dbReference type="Pfam" id="PF00326"/>
    </source>
</evidence>
<accession>A0A254N8C6</accession>
<dbReference type="PANTHER" id="PTHR42776:SF27">
    <property type="entry name" value="DIPEPTIDYL PEPTIDASE FAMILY MEMBER 6"/>
    <property type="match status" value="1"/>
</dbReference>
<evidence type="ECO:0000313" key="5">
    <source>
        <dbReference type="Proteomes" id="UP000197446"/>
    </source>
</evidence>
<dbReference type="GO" id="GO:0006508">
    <property type="term" value="P:proteolysis"/>
    <property type="evidence" value="ECO:0007669"/>
    <property type="project" value="InterPro"/>
</dbReference>
<dbReference type="InterPro" id="IPR001375">
    <property type="entry name" value="Peptidase_S9_cat"/>
</dbReference>